<evidence type="ECO:0000313" key="1">
    <source>
        <dbReference type="EMBL" id="AWM31557.1"/>
    </source>
</evidence>
<organism evidence="1 2">
    <name type="scientific">Hymenobacter nivis</name>
    <dbReference type="NCBI Taxonomy" id="1850093"/>
    <lineage>
        <taxon>Bacteria</taxon>
        <taxon>Pseudomonadati</taxon>
        <taxon>Bacteroidota</taxon>
        <taxon>Cytophagia</taxon>
        <taxon>Cytophagales</taxon>
        <taxon>Hymenobacteraceae</taxon>
        <taxon>Hymenobacter</taxon>
    </lineage>
</organism>
<accession>A0A2Z3GIL6</accession>
<dbReference type="AlphaFoldDB" id="A0A2Z3GIL6"/>
<reference evidence="2" key="1">
    <citation type="submission" date="2018-04" db="EMBL/GenBank/DDBJ databases">
        <title>Complete genome of Antarctic heterotrophic bacterium Hymenobacter nivis.</title>
        <authorList>
            <person name="Terashima M."/>
        </authorList>
    </citation>
    <scope>NUCLEOTIDE SEQUENCE [LARGE SCALE GENOMIC DNA]</scope>
    <source>
        <strain evidence="2">NBRC 111535</strain>
    </source>
</reference>
<keyword evidence="2" id="KW-1185">Reference proteome</keyword>
<dbReference type="Proteomes" id="UP000245999">
    <property type="component" value="Chromosome"/>
</dbReference>
<name>A0A2Z3GIL6_9BACT</name>
<gene>
    <name evidence="1" type="ORF">DDQ68_01380</name>
</gene>
<dbReference type="EMBL" id="CP029145">
    <property type="protein sequence ID" value="AWM31557.1"/>
    <property type="molecule type" value="Genomic_DNA"/>
</dbReference>
<evidence type="ECO:0000313" key="2">
    <source>
        <dbReference type="Proteomes" id="UP000245999"/>
    </source>
</evidence>
<sequence length="70" mass="7794">MALMDVHYSNRLNGLWLRWLTLGLAALLGTAGCGPARRLTVGRQGVHWAPRFREPITIVAVVQSRMIPDL</sequence>
<dbReference type="KEGG" id="hnv:DDQ68_01380"/>
<proteinExistence type="predicted"/>
<protein>
    <submittedName>
        <fullName evidence="1">Uncharacterized protein</fullName>
    </submittedName>
</protein>